<dbReference type="SMART" id="SM00558">
    <property type="entry name" value="JmjC"/>
    <property type="match status" value="1"/>
</dbReference>
<feature type="region of interest" description="Disordered" evidence="1">
    <location>
        <begin position="98"/>
        <end position="124"/>
    </location>
</feature>
<dbReference type="GO" id="GO:0032454">
    <property type="term" value="F:histone H3K9 demethylase activity"/>
    <property type="evidence" value="ECO:0007669"/>
    <property type="project" value="TreeGrafter"/>
</dbReference>
<feature type="region of interest" description="Disordered" evidence="1">
    <location>
        <begin position="1"/>
        <end position="30"/>
    </location>
</feature>
<dbReference type="PANTHER" id="PTHR10694">
    <property type="entry name" value="LYSINE-SPECIFIC DEMETHYLASE"/>
    <property type="match status" value="1"/>
</dbReference>
<keyword evidence="4" id="KW-1185">Reference proteome</keyword>
<dbReference type="GO" id="GO:0010468">
    <property type="term" value="P:regulation of gene expression"/>
    <property type="evidence" value="ECO:0007669"/>
    <property type="project" value="TreeGrafter"/>
</dbReference>
<dbReference type="AlphaFoldDB" id="A0A2C5YN79"/>
<protein>
    <recommendedName>
        <fullName evidence="2">JmjC domain-containing protein</fullName>
    </recommendedName>
</protein>
<name>A0A2C5YN79_9HYPO</name>
<dbReference type="Pfam" id="PF02373">
    <property type="entry name" value="JmjC"/>
    <property type="match status" value="1"/>
</dbReference>
<sequence length="509" mass="55964">MAVPDCLDTPPIVPQGQSVSNLGPAAPATTHDSTLARATASILCRDAAPSATLASHSLPPLCAPDTTPVPTQSSPRDCPQSMTCGASHATADAVSFAAPLEPPPTQSPAATDQHRPTPHVLETPIPPGFAIDHDFDHVNQHGILRLKPSRAQWEDFPSILAYARSLGVENDGCFKVTIPHGIHDLLPEKEPKTVPANAYKVKQMRRTTYWQVSTVPSDGEFSSADSASQYSGTVNAAFKNLRRLFKTNKNRQMRNVRYRVDVPAWTAKQRREAGVPERSPIHPLKGDKLDLTKAIIPGIHTPYVYESGPSFGATFQIHAEDFRLASLNHLYKGRKIWVVVPATAVHVAEHALGRGEGCSQFMRHRAEFFFPDRLDKMGIPYRLVDQRPGETIVILPDAYHEGFSTGYTIAEAKNYADARWSPESYQPCEESCQLATAIPAAFMRPVAADEPRLDLCAAYGDCKPMLTPHEPKVELKRRLDEFLDDKRHASEQQQGAALAQESSVKRIKV</sequence>
<dbReference type="InterPro" id="IPR003347">
    <property type="entry name" value="JmjC_dom"/>
</dbReference>
<evidence type="ECO:0000259" key="2">
    <source>
        <dbReference type="PROSITE" id="PS51184"/>
    </source>
</evidence>
<dbReference type="GO" id="GO:0000785">
    <property type="term" value="C:chromatin"/>
    <property type="evidence" value="ECO:0007669"/>
    <property type="project" value="TreeGrafter"/>
</dbReference>
<dbReference type="GO" id="GO:0051864">
    <property type="term" value="F:histone H3K36 demethylase activity"/>
    <property type="evidence" value="ECO:0007669"/>
    <property type="project" value="TreeGrafter"/>
</dbReference>
<dbReference type="PROSITE" id="PS51184">
    <property type="entry name" value="JMJC"/>
    <property type="match status" value="1"/>
</dbReference>
<dbReference type="GO" id="GO:0005634">
    <property type="term" value="C:nucleus"/>
    <property type="evidence" value="ECO:0007669"/>
    <property type="project" value="TreeGrafter"/>
</dbReference>
<dbReference type="Proteomes" id="UP000224854">
    <property type="component" value="Unassembled WGS sequence"/>
</dbReference>
<feature type="compositionally biased region" description="Polar residues" evidence="1">
    <location>
        <begin position="68"/>
        <end position="84"/>
    </location>
</feature>
<feature type="region of interest" description="Disordered" evidence="1">
    <location>
        <begin position="485"/>
        <end position="509"/>
    </location>
</feature>
<reference evidence="3 4" key="1">
    <citation type="submission" date="2017-06" db="EMBL/GenBank/DDBJ databases">
        <title>Ant-infecting Ophiocordyceps genomes reveal a high diversity of potential behavioral manipulation genes and a possible major role for enterotoxins.</title>
        <authorList>
            <person name="De Bekker C."/>
            <person name="Evans H.C."/>
            <person name="Brachmann A."/>
            <person name="Hughes D.P."/>
        </authorList>
    </citation>
    <scope>NUCLEOTIDE SEQUENCE [LARGE SCALE GENOMIC DNA]</scope>
    <source>
        <strain evidence="3 4">1348a</strain>
    </source>
</reference>
<evidence type="ECO:0000256" key="1">
    <source>
        <dbReference type="SAM" id="MobiDB-lite"/>
    </source>
</evidence>
<feature type="region of interest" description="Disordered" evidence="1">
    <location>
        <begin position="54"/>
        <end position="84"/>
    </location>
</feature>
<dbReference type="PANTHER" id="PTHR10694:SF7">
    <property type="entry name" value="[HISTONE H3]-TRIMETHYL-L-LYSINE(9) DEMETHYLASE"/>
    <property type="match status" value="1"/>
</dbReference>
<evidence type="ECO:0000313" key="3">
    <source>
        <dbReference type="EMBL" id="PHH68381.1"/>
    </source>
</evidence>
<gene>
    <name evidence="3" type="ORF">CDD82_600</name>
</gene>
<accession>A0A2C5YN79</accession>
<dbReference type="EMBL" id="NJEU01001146">
    <property type="protein sequence ID" value="PHH68381.1"/>
    <property type="molecule type" value="Genomic_DNA"/>
</dbReference>
<organism evidence="3 4">
    <name type="scientific">Ophiocordyceps australis</name>
    <dbReference type="NCBI Taxonomy" id="1399860"/>
    <lineage>
        <taxon>Eukaryota</taxon>
        <taxon>Fungi</taxon>
        <taxon>Dikarya</taxon>
        <taxon>Ascomycota</taxon>
        <taxon>Pezizomycotina</taxon>
        <taxon>Sordariomycetes</taxon>
        <taxon>Hypocreomycetidae</taxon>
        <taxon>Hypocreales</taxon>
        <taxon>Ophiocordycipitaceae</taxon>
        <taxon>Ophiocordyceps</taxon>
    </lineage>
</organism>
<feature type="domain" description="JmjC" evidence="2">
    <location>
        <begin position="264"/>
        <end position="432"/>
    </location>
</feature>
<proteinExistence type="predicted"/>
<comment type="caution">
    <text evidence="3">The sequence shown here is derived from an EMBL/GenBank/DDBJ whole genome shotgun (WGS) entry which is preliminary data.</text>
</comment>
<evidence type="ECO:0000313" key="4">
    <source>
        <dbReference type="Proteomes" id="UP000224854"/>
    </source>
</evidence>
<dbReference type="Gene3D" id="2.60.120.650">
    <property type="entry name" value="Cupin"/>
    <property type="match status" value="1"/>
</dbReference>
<dbReference type="SUPFAM" id="SSF51197">
    <property type="entry name" value="Clavaminate synthase-like"/>
    <property type="match status" value="1"/>
</dbReference>
<dbReference type="OrthoDB" id="1678912at2759"/>